<organism evidence="2 3">
    <name type="scientific">Yinghuangia aomiensis</name>
    <dbReference type="NCBI Taxonomy" id="676205"/>
    <lineage>
        <taxon>Bacteria</taxon>
        <taxon>Bacillati</taxon>
        <taxon>Actinomycetota</taxon>
        <taxon>Actinomycetes</taxon>
        <taxon>Kitasatosporales</taxon>
        <taxon>Streptomycetaceae</taxon>
        <taxon>Yinghuangia</taxon>
    </lineage>
</organism>
<name>A0ABP9H654_9ACTN</name>
<dbReference type="SUPFAM" id="SSF47090">
    <property type="entry name" value="PGBD-like"/>
    <property type="match status" value="2"/>
</dbReference>
<dbReference type="Gene3D" id="3.90.1720.10">
    <property type="entry name" value="endopeptidase domain like (from Nostoc punctiforme)"/>
    <property type="match status" value="1"/>
</dbReference>
<dbReference type="NCBIfam" id="NF038080">
    <property type="entry name" value="PG_bind_siph"/>
    <property type="match status" value="2"/>
</dbReference>
<reference evidence="3" key="1">
    <citation type="journal article" date="2019" name="Int. J. Syst. Evol. Microbiol.">
        <title>The Global Catalogue of Microorganisms (GCM) 10K type strain sequencing project: providing services to taxonomists for standard genome sequencing and annotation.</title>
        <authorList>
            <consortium name="The Broad Institute Genomics Platform"/>
            <consortium name="The Broad Institute Genome Sequencing Center for Infectious Disease"/>
            <person name="Wu L."/>
            <person name="Ma J."/>
        </authorList>
    </citation>
    <scope>NUCLEOTIDE SEQUENCE [LARGE SCALE GENOMIC DNA]</scope>
    <source>
        <strain evidence="3">JCM 17986</strain>
    </source>
</reference>
<evidence type="ECO:0000313" key="2">
    <source>
        <dbReference type="EMBL" id="GAA4958712.1"/>
    </source>
</evidence>
<sequence length="458" mass="47798">MDAPEFDDVADPSCTCLPCVSARRLEALALRTGGSPVRRARRTAATFVTAGFVAAGVAPAAAHVLDHDKTLDENSPRQPLADGSDAQEQLPPDAGLAGWDGNGSPQGRPGPLRFGTAVGTAGKSVAPSIATPKRIGLDTITRQQILDRAQSWADAVVPYSQSAYRNGYRTDCSGYVSMVWGLSENAWTGNLADYAVPISRSDLQPGDILLFHNAANPVSGSHVTIFEKWADSSHTSYVGYEQTPPGTKHRTIPYAYFSNSSSYKPYRYKNVTDGGGGGTTSPGSSAFPGVEYFGPGKSNAYVTQLGQALVAKGYGMYYSEGPGPEWGSADRNATAAFQRDQGWTGSEADGIPGPDTWSLLMSGSSGGSTGGDGGGSTPATPPFPGVQYFGPGKSNAYITQLGTALVAKGYGSYYSVGPGPSWGSADRNATAAFQRAQGWTGSDADGIPGPDTWDLLMR</sequence>
<dbReference type="RefSeq" id="WP_345675160.1">
    <property type="nucleotide sequence ID" value="NZ_BAABHS010000006.1"/>
</dbReference>
<dbReference type="EMBL" id="BAABHS010000006">
    <property type="protein sequence ID" value="GAA4958712.1"/>
    <property type="molecule type" value="Genomic_DNA"/>
</dbReference>
<keyword evidence="3" id="KW-1185">Reference proteome</keyword>
<comment type="caution">
    <text evidence="2">The sequence shown here is derived from an EMBL/GenBank/DDBJ whole genome shotgun (WGS) entry which is preliminary data.</text>
</comment>
<protein>
    <submittedName>
        <fullName evidence="2">Peptidoglycan-binding protein</fullName>
    </submittedName>
</protein>
<evidence type="ECO:0000256" key="1">
    <source>
        <dbReference type="SAM" id="MobiDB-lite"/>
    </source>
</evidence>
<dbReference type="InterPro" id="IPR047763">
    <property type="entry name" value="PG_bind_dom_phiBT1-type"/>
</dbReference>
<gene>
    <name evidence="2" type="ORF">GCM10023205_21780</name>
</gene>
<dbReference type="InterPro" id="IPR038765">
    <property type="entry name" value="Papain-like_cys_pep_sf"/>
</dbReference>
<evidence type="ECO:0000313" key="3">
    <source>
        <dbReference type="Proteomes" id="UP001500466"/>
    </source>
</evidence>
<dbReference type="Proteomes" id="UP001500466">
    <property type="component" value="Unassembled WGS sequence"/>
</dbReference>
<feature type="region of interest" description="Disordered" evidence="1">
    <location>
        <begin position="69"/>
        <end position="117"/>
    </location>
</feature>
<dbReference type="InterPro" id="IPR036365">
    <property type="entry name" value="PGBD-like_sf"/>
</dbReference>
<proteinExistence type="predicted"/>
<dbReference type="InterPro" id="IPR036366">
    <property type="entry name" value="PGBDSf"/>
</dbReference>
<accession>A0ABP9H654</accession>
<dbReference type="SUPFAM" id="SSF54001">
    <property type="entry name" value="Cysteine proteinases"/>
    <property type="match status" value="1"/>
</dbReference>
<dbReference type="Gene3D" id="1.10.101.10">
    <property type="entry name" value="PGBD-like superfamily/PGBD"/>
    <property type="match status" value="2"/>
</dbReference>